<dbReference type="InterPro" id="IPR011250">
    <property type="entry name" value="OMP/PagP_B-barrel"/>
</dbReference>
<reference evidence="2" key="1">
    <citation type="submission" date="2023-06" db="EMBL/GenBank/DDBJ databases">
        <title>Genomic of Parafulvivirga corallium.</title>
        <authorList>
            <person name="Wang G."/>
        </authorList>
    </citation>
    <scope>NUCLEOTIDE SEQUENCE</scope>
    <source>
        <strain evidence="2">BMA10</strain>
    </source>
</reference>
<sequence>MRTALFTFILSIASVLFAENVCAQISVGLNVVKSSAISSEYGDNITNDPLGVSIAGFYMIPKTRWQIGIELGAAMYANEEYTLDLSEKGYSGATAAVYEEDCYFLYQAVARYRLTKAGLINPYLEGRIGGASYFTDRSYSEIRSVVQGADKPEYLESDFKWNGTAFQTGAGMGFAFDFNKLTKKRYFPLSFDFAVTTYLGGRTNYRNVSEERKQLVRNDQQLEYRSRTDNLTYHWGIYYSF</sequence>
<keyword evidence="3" id="KW-1185">Reference proteome</keyword>
<dbReference type="Proteomes" id="UP001172082">
    <property type="component" value="Unassembled WGS sequence"/>
</dbReference>
<feature type="signal peptide" evidence="1">
    <location>
        <begin position="1"/>
        <end position="18"/>
    </location>
</feature>
<gene>
    <name evidence="2" type="ORF">QQ008_16350</name>
</gene>
<accession>A0ABT8KQD0</accession>
<dbReference type="SUPFAM" id="SSF56925">
    <property type="entry name" value="OMPA-like"/>
    <property type="match status" value="1"/>
</dbReference>
<evidence type="ECO:0008006" key="4">
    <source>
        <dbReference type="Google" id="ProtNLM"/>
    </source>
</evidence>
<keyword evidence="1" id="KW-0732">Signal</keyword>
<proteinExistence type="predicted"/>
<dbReference type="EMBL" id="JAUJEA010000006">
    <property type="protein sequence ID" value="MDN5202962.1"/>
    <property type="molecule type" value="Genomic_DNA"/>
</dbReference>
<evidence type="ECO:0000256" key="1">
    <source>
        <dbReference type="SAM" id="SignalP"/>
    </source>
</evidence>
<evidence type="ECO:0000313" key="2">
    <source>
        <dbReference type="EMBL" id="MDN5202962.1"/>
    </source>
</evidence>
<name>A0ABT8KQD0_9BACT</name>
<comment type="caution">
    <text evidence="2">The sequence shown here is derived from an EMBL/GenBank/DDBJ whole genome shotgun (WGS) entry which is preliminary data.</text>
</comment>
<protein>
    <recommendedName>
        <fullName evidence="4">Outer membrane protein beta-barrel domain-containing protein</fullName>
    </recommendedName>
</protein>
<evidence type="ECO:0000313" key="3">
    <source>
        <dbReference type="Proteomes" id="UP001172082"/>
    </source>
</evidence>
<feature type="chain" id="PRO_5047256888" description="Outer membrane protein beta-barrel domain-containing protein" evidence="1">
    <location>
        <begin position="19"/>
        <end position="241"/>
    </location>
</feature>
<organism evidence="2 3">
    <name type="scientific">Splendidivirga corallicola</name>
    <dbReference type="NCBI Taxonomy" id="3051826"/>
    <lineage>
        <taxon>Bacteria</taxon>
        <taxon>Pseudomonadati</taxon>
        <taxon>Bacteroidota</taxon>
        <taxon>Cytophagia</taxon>
        <taxon>Cytophagales</taxon>
        <taxon>Splendidivirgaceae</taxon>
        <taxon>Splendidivirga</taxon>
    </lineage>
</organism>
<dbReference type="RefSeq" id="WP_346752986.1">
    <property type="nucleotide sequence ID" value="NZ_JAUJEA010000006.1"/>
</dbReference>